<comment type="caution">
    <text evidence="2">The sequence shown here is derived from an EMBL/GenBank/DDBJ whole genome shotgun (WGS) entry which is preliminary data.</text>
</comment>
<evidence type="ECO:0000313" key="2">
    <source>
        <dbReference type="EMBL" id="KEF35908.1"/>
    </source>
</evidence>
<dbReference type="PATRIC" id="fig|1348973.3.peg.4784"/>
<evidence type="ECO:0000256" key="1">
    <source>
        <dbReference type="SAM" id="MobiDB-lite"/>
    </source>
</evidence>
<evidence type="ECO:0000313" key="3">
    <source>
        <dbReference type="Proteomes" id="UP000027936"/>
    </source>
</evidence>
<dbReference type="EMBL" id="JJRY01000043">
    <property type="protein sequence ID" value="KEF35908.1"/>
    <property type="molecule type" value="Genomic_DNA"/>
</dbReference>
<dbReference type="OrthoDB" id="2691912at2"/>
<sequence>MRKLLLTLLVLFITYVIYYDLSAGVLSKPTSIVLLQNKESKQSENATAKELTVEKANQQEQKSVNTGKEEELYYQEVKVAAGQTVLSIVEQIQDGPLPVSISQLITDFQLLNPKTEPEMIQIGKVYKFPVYTDKE</sequence>
<reference evidence="2 3" key="1">
    <citation type="submission" date="2014-04" db="EMBL/GenBank/DDBJ databases">
        <title>Draft genome sequence of Bacillus azotoformans MEV2011, a (co-) denitrifying strain unable to grow in the presence of oxygen.</title>
        <authorList>
            <person name="Nielsen M."/>
            <person name="Schreiber L."/>
            <person name="Finster K."/>
            <person name="Schramm A."/>
        </authorList>
    </citation>
    <scope>NUCLEOTIDE SEQUENCE [LARGE SCALE GENOMIC DNA]</scope>
    <source>
        <strain evidence="2 3">MEV2011</strain>
    </source>
</reference>
<feature type="compositionally biased region" description="Polar residues" evidence="1">
    <location>
        <begin position="55"/>
        <end position="66"/>
    </location>
</feature>
<evidence type="ECO:0008006" key="4">
    <source>
        <dbReference type="Google" id="ProtNLM"/>
    </source>
</evidence>
<gene>
    <name evidence="2" type="ORF">M670_04918</name>
</gene>
<dbReference type="RefSeq" id="WP_035199048.1">
    <property type="nucleotide sequence ID" value="NZ_JJRY01000043.1"/>
</dbReference>
<organism evidence="2 3">
    <name type="scientific">Schinkia azotoformans MEV2011</name>
    <dbReference type="NCBI Taxonomy" id="1348973"/>
    <lineage>
        <taxon>Bacteria</taxon>
        <taxon>Bacillati</taxon>
        <taxon>Bacillota</taxon>
        <taxon>Bacilli</taxon>
        <taxon>Bacillales</taxon>
        <taxon>Bacillaceae</taxon>
        <taxon>Calidifontibacillus/Schinkia group</taxon>
        <taxon>Schinkia</taxon>
    </lineage>
</organism>
<dbReference type="Proteomes" id="UP000027936">
    <property type="component" value="Unassembled WGS sequence"/>
</dbReference>
<accession>A0A072NG48</accession>
<protein>
    <recommendedName>
        <fullName evidence="4">LysM domain-containing protein</fullName>
    </recommendedName>
</protein>
<name>A0A072NG48_SCHAZ</name>
<dbReference type="AlphaFoldDB" id="A0A072NG48"/>
<feature type="region of interest" description="Disordered" evidence="1">
    <location>
        <begin position="40"/>
        <end position="67"/>
    </location>
</feature>
<proteinExistence type="predicted"/>